<feature type="transmembrane region" description="Helical" evidence="5">
    <location>
        <begin position="439"/>
        <end position="460"/>
    </location>
</feature>
<dbReference type="RefSeq" id="WP_246151406.1">
    <property type="nucleotide sequence ID" value="NZ_SJPX01000001.1"/>
</dbReference>
<organism evidence="7 8">
    <name type="scientific">Rubripirellula reticaptiva</name>
    <dbReference type="NCBI Taxonomy" id="2528013"/>
    <lineage>
        <taxon>Bacteria</taxon>
        <taxon>Pseudomonadati</taxon>
        <taxon>Planctomycetota</taxon>
        <taxon>Planctomycetia</taxon>
        <taxon>Pirellulales</taxon>
        <taxon>Pirellulaceae</taxon>
        <taxon>Rubripirellula</taxon>
    </lineage>
</organism>
<dbReference type="GO" id="GO:0022857">
    <property type="term" value="F:transmembrane transporter activity"/>
    <property type="evidence" value="ECO:0007669"/>
    <property type="project" value="InterPro"/>
</dbReference>
<name>A0A5C6FDH3_9BACT</name>
<gene>
    <name evidence="7" type="primary">gudP</name>
    <name evidence="7" type="ORF">Poly59_12050</name>
</gene>
<dbReference type="GO" id="GO:0016020">
    <property type="term" value="C:membrane"/>
    <property type="evidence" value="ECO:0007669"/>
    <property type="project" value="UniProtKB-SubCell"/>
</dbReference>
<keyword evidence="2 5" id="KW-0812">Transmembrane</keyword>
<accession>A0A5C6FDH3</accession>
<evidence type="ECO:0000259" key="6">
    <source>
        <dbReference type="PROSITE" id="PS50850"/>
    </source>
</evidence>
<evidence type="ECO:0000256" key="5">
    <source>
        <dbReference type="SAM" id="Phobius"/>
    </source>
</evidence>
<dbReference type="Pfam" id="PF07690">
    <property type="entry name" value="MFS_1"/>
    <property type="match status" value="1"/>
</dbReference>
<dbReference type="PROSITE" id="PS50850">
    <property type="entry name" value="MFS"/>
    <property type="match status" value="1"/>
</dbReference>
<dbReference type="SUPFAM" id="SSF103473">
    <property type="entry name" value="MFS general substrate transporter"/>
    <property type="match status" value="1"/>
</dbReference>
<dbReference type="Gene3D" id="1.20.1250.20">
    <property type="entry name" value="MFS general substrate transporter like domains"/>
    <property type="match status" value="2"/>
</dbReference>
<dbReference type="InterPro" id="IPR036259">
    <property type="entry name" value="MFS_trans_sf"/>
</dbReference>
<dbReference type="PANTHER" id="PTHR11662:SF399">
    <property type="entry name" value="FI19708P1-RELATED"/>
    <property type="match status" value="1"/>
</dbReference>
<feature type="transmembrane region" description="Helical" evidence="5">
    <location>
        <begin position="372"/>
        <end position="394"/>
    </location>
</feature>
<evidence type="ECO:0000313" key="8">
    <source>
        <dbReference type="Proteomes" id="UP000317977"/>
    </source>
</evidence>
<feature type="transmembrane region" description="Helical" evidence="5">
    <location>
        <begin position="164"/>
        <end position="187"/>
    </location>
</feature>
<feature type="transmembrane region" description="Helical" evidence="5">
    <location>
        <begin position="400"/>
        <end position="418"/>
    </location>
</feature>
<dbReference type="InterPro" id="IPR011701">
    <property type="entry name" value="MFS"/>
</dbReference>
<keyword evidence="4 5" id="KW-0472">Membrane</keyword>
<reference evidence="7 8" key="1">
    <citation type="submission" date="2019-02" db="EMBL/GenBank/DDBJ databases">
        <title>Deep-cultivation of Planctomycetes and their phenomic and genomic characterization uncovers novel biology.</title>
        <authorList>
            <person name="Wiegand S."/>
            <person name="Jogler M."/>
            <person name="Boedeker C."/>
            <person name="Pinto D."/>
            <person name="Vollmers J."/>
            <person name="Rivas-Marin E."/>
            <person name="Kohn T."/>
            <person name="Peeters S.H."/>
            <person name="Heuer A."/>
            <person name="Rast P."/>
            <person name="Oberbeckmann S."/>
            <person name="Bunk B."/>
            <person name="Jeske O."/>
            <person name="Meyerdierks A."/>
            <person name="Storesund J.E."/>
            <person name="Kallscheuer N."/>
            <person name="Luecker S."/>
            <person name="Lage O.M."/>
            <person name="Pohl T."/>
            <person name="Merkel B.J."/>
            <person name="Hornburger P."/>
            <person name="Mueller R.-W."/>
            <person name="Bruemmer F."/>
            <person name="Labrenz M."/>
            <person name="Spormann A.M."/>
            <person name="Op Den Camp H."/>
            <person name="Overmann J."/>
            <person name="Amann R."/>
            <person name="Jetten M.S.M."/>
            <person name="Mascher T."/>
            <person name="Medema M.H."/>
            <person name="Devos D.P."/>
            <person name="Kaster A.-K."/>
            <person name="Ovreas L."/>
            <person name="Rohde M."/>
            <person name="Galperin M.Y."/>
            <person name="Jogler C."/>
        </authorList>
    </citation>
    <scope>NUCLEOTIDE SEQUENCE [LARGE SCALE GENOMIC DNA]</scope>
    <source>
        <strain evidence="7 8">Poly59</strain>
    </source>
</reference>
<feature type="transmembrane region" description="Helical" evidence="5">
    <location>
        <begin position="49"/>
        <end position="71"/>
    </location>
</feature>
<evidence type="ECO:0000256" key="2">
    <source>
        <dbReference type="ARBA" id="ARBA00022692"/>
    </source>
</evidence>
<dbReference type="InterPro" id="IPR050382">
    <property type="entry name" value="MFS_Na/Anion_cotransporter"/>
</dbReference>
<dbReference type="PANTHER" id="PTHR11662">
    <property type="entry name" value="SOLUTE CARRIER FAMILY 17"/>
    <property type="match status" value="1"/>
</dbReference>
<protein>
    <submittedName>
        <fullName evidence="7">Putative glucarate transporter</fullName>
    </submittedName>
</protein>
<dbReference type="Proteomes" id="UP000317977">
    <property type="component" value="Unassembled WGS sequence"/>
</dbReference>
<evidence type="ECO:0000256" key="3">
    <source>
        <dbReference type="ARBA" id="ARBA00022989"/>
    </source>
</evidence>
<feature type="transmembrane region" description="Helical" evidence="5">
    <location>
        <begin position="301"/>
        <end position="321"/>
    </location>
</feature>
<evidence type="ECO:0000313" key="7">
    <source>
        <dbReference type="EMBL" id="TWU58294.1"/>
    </source>
</evidence>
<evidence type="ECO:0000256" key="1">
    <source>
        <dbReference type="ARBA" id="ARBA00004141"/>
    </source>
</evidence>
<comment type="subcellular location">
    <subcellularLocation>
        <location evidence="1">Membrane</location>
        <topology evidence="1">Multi-pass membrane protein</topology>
    </subcellularLocation>
</comment>
<feature type="transmembrane region" description="Helical" evidence="5">
    <location>
        <begin position="327"/>
        <end position="351"/>
    </location>
</feature>
<feature type="transmembrane region" description="Helical" evidence="5">
    <location>
        <begin position="264"/>
        <end position="289"/>
    </location>
</feature>
<feature type="transmembrane region" description="Helical" evidence="5">
    <location>
        <begin position="229"/>
        <end position="252"/>
    </location>
</feature>
<dbReference type="CDD" id="cd17319">
    <property type="entry name" value="MFS_ExuT_GudP_like"/>
    <property type="match status" value="1"/>
</dbReference>
<dbReference type="AlphaFoldDB" id="A0A5C6FDH3"/>
<keyword evidence="8" id="KW-1185">Reference proteome</keyword>
<evidence type="ECO:0000256" key="4">
    <source>
        <dbReference type="ARBA" id="ARBA00023136"/>
    </source>
</evidence>
<proteinExistence type="predicted"/>
<comment type="caution">
    <text evidence="7">The sequence shown here is derived from an EMBL/GenBank/DDBJ whole genome shotgun (WGS) entry which is preliminary data.</text>
</comment>
<feature type="transmembrane region" description="Helical" evidence="5">
    <location>
        <begin position="83"/>
        <end position="111"/>
    </location>
</feature>
<feature type="domain" description="Major facilitator superfamily (MFS) profile" evidence="6">
    <location>
        <begin position="13"/>
        <end position="425"/>
    </location>
</feature>
<dbReference type="EMBL" id="SJPX01000001">
    <property type="protein sequence ID" value="TWU58294.1"/>
    <property type="molecule type" value="Genomic_DNA"/>
</dbReference>
<dbReference type="InterPro" id="IPR020846">
    <property type="entry name" value="MFS_dom"/>
</dbReference>
<sequence length="463" mass="50417">MNSDVASRQRFWLVFLLFLHTVNTYMDRVCISAAKGAMQKDISGLDDQMMGYVFGIFAIGYALFQIPAGWFSDRAGPRMALTIVVIIWSIFTAMTGAVFTAISLLAVRFLFGMGEAGAYPGATRALYSWLPAKERGLGQGIFHSGARIGAAASLVVMPWLVGLIGWRMTFVANAAIGLVWGAVWWFWYRDDPSKHSGVNQQEVELIRAGIAEEAATESKLPYIQVVTSANVLLAMFQYAASNITFFISITWLRPYLVKTWGEEYGYLSALPLLCGAVALWVSGYAVTHLHRRGMPVMSRRLPATIGYAMGAIGLILCTQTADSNSVWIFIASFSLATFGVEMTLSPSWAFCMDIGGSRSGAVSAAMNMVGNLGAAVSAVAFPYFVANVTIPMVAETPGTANSFFVFAAVMNVLALIAWQFMNPRRELKEVSPAAMKTRLAFFVALIALVITVLVYVNFLMPKG</sequence>
<keyword evidence="3 5" id="KW-1133">Transmembrane helix</keyword>